<dbReference type="Proteomes" id="UP001314229">
    <property type="component" value="Unassembled WGS sequence"/>
</dbReference>
<gene>
    <name evidence="1" type="ORF">FSCOSCO3_A000460</name>
</gene>
<proteinExistence type="predicted"/>
<protein>
    <submittedName>
        <fullName evidence="1">Unnamed protein product, partial</fullName>
    </submittedName>
</protein>
<evidence type="ECO:0000313" key="1">
    <source>
        <dbReference type="EMBL" id="CAK6978327.1"/>
    </source>
</evidence>
<dbReference type="AlphaFoldDB" id="A0AAV1Q1M7"/>
<evidence type="ECO:0000313" key="2">
    <source>
        <dbReference type="Proteomes" id="UP001314229"/>
    </source>
</evidence>
<name>A0AAV1Q1M7_SCOSC</name>
<keyword evidence="2" id="KW-1185">Reference proteome</keyword>
<organism evidence="1 2">
    <name type="scientific">Scomber scombrus</name>
    <name type="common">Atlantic mackerel</name>
    <name type="synonym">Scomber vernalis</name>
    <dbReference type="NCBI Taxonomy" id="13677"/>
    <lineage>
        <taxon>Eukaryota</taxon>
        <taxon>Metazoa</taxon>
        <taxon>Chordata</taxon>
        <taxon>Craniata</taxon>
        <taxon>Vertebrata</taxon>
        <taxon>Euteleostomi</taxon>
        <taxon>Actinopterygii</taxon>
        <taxon>Neopterygii</taxon>
        <taxon>Teleostei</taxon>
        <taxon>Neoteleostei</taxon>
        <taxon>Acanthomorphata</taxon>
        <taxon>Pelagiaria</taxon>
        <taxon>Scombriformes</taxon>
        <taxon>Scombridae</taxon>
        <taxon>Scomber</taxon>
    </lineage>
</organism>
<accession>A0AAV1Q1M7</accession>
<comment type="caution">
    <text evidence="1">The sequence shown here is derived from an EMBL/GenBank/DDBJ whole genome shotgun (WGS) entry which is preliminary data.</text>
</comment>
<reference evidence="1 2" key="1">
    <citation type="submission" date="2024-01" db="EMBL/GenBank/DDBJ databases">
        <authorList>
            <person name="Alioto T."/>
            <person name="Alioto T."/>
            <person name="Gomez Garrido J."/>
        </authorList>
    </citation>
    <scope>NUCLEOTIDE SEQUENCE [LARGE SCALE GENOMIC DNA]</scope>
</reference>
<feature type="non-terminal residue" evidence="1">
    <location>
        <position position="148"/>
    </location>
</feature>
<sequence>MKEQLSLENTIQQLEVQFKSAPSKFLSKKLEAARSALNQLLTKKAESAIFFAKHRLYESGNKPGRLLARLARGRTESNTIPSLLDDNQVRHYKTKDINKIMRQFYQKLYSSECEFSEERRKEFLDKVSLPSLSEGEKEKLTAPVTEKE</sequence>
<dbReference type="EMBL" id="CAWUFR010000478">
    <property type="protein sequence ID" value="CAK6978327.1"/>
    <property type="molecule type" value="Genomic_DNA"/>
</dbReference>